<sequence length="133" mass="15498">MIPSSIRSYHLLEKEETEDKEGRKELFANQDPSRVCSLTETYLTLKGGLQGSMTGFAFFQAHETKRTMILNESEPRLKKETYPPQWLCFVFPPFFPVIRYYDVIPEANRKHPPKTAKGNWAFSEISFRKTLTC</sequence>
<evidence type="ECO:0000313" key="2">
    <source>
        <dbReference type="Proteomes" id="UP001054945"/>
    </source>
</evidence>
<reference evidence="1 2" key="1">
    <citation type="submission" date="2021-06" db="EMBL/GenBank/DDBJ databases">
        <title>Caerostris extrusa draft genome.</title>
        <authorList>
            <person name="Kono N."/>
            <person name="Arakawa K."/>
        </authorList>
    </citation>
    <scope>NUCLEOTIDE SEQUENCE [LARGE SCALE GENOMIC DNA]</scope>
</reference>
<dbReference type="EMBL" id="BPLR01014026">
    <property type="protein sequence ID" value="GIY65756.1"/>
    <property type="molecule type" value="Genomic_DNA"/>
</dbReference>
<accession>A0AAV4V6M3</accession>
<keyword evidence="2" id="KW-1185">Reference proteome</keyword>
<gene>
    <name evidence="1" type="ORF">CEXT_299772</name>
</gene>
<evidence type="ECO:0000313" key="1">
    <source>
        <dbReference type="EMBL" id="GIY65756.1"/>
    </source>
</evidence>
<dbReference type="AlphaFoldDB" id="A0AAV4V6M3"/>
<proteinExistence type="predicted"/>
<name>A0AAV4V6M3_CAEEX</name>
<protein>
    <submittedName>
        <fullName evidence="1">Uncharacterized protein</fullName>
    </submittedName>
</protein>
<dbReference type="Proteomes" id="UP001054945">
    <property type="component" value="Unassembled WGS sequence"/>
</dbReference>
<organism evidence="1 2">
    <name type="scientific">Caerostris extrusa</name>
    <name type="common">Bark spider</name>
    <name type="synonym">Caerostris bankana</name>
    <dbReference type="NCBI Taxonomy" id="172846"/>
    <lineage>
        <taxon>Eukaryota</taxon>
        <taxon>Metazoa</taxon>
        <taxon>Ecdysozoa</taxon>
        <taxon>Arthropoda</taxon>
        <taxon>Chelicerata</taxon>
        <taxon>Arachnida</taxon>
        <taxon>Araneae</taxon>
        <taxon>Araneomorphae</taxon>
        <taxon>Entelegynae</taxon>
        <taxon>Araneoidea</taxon>
        <taxon>Araneidae</taxon>
        <taxon>Caerostris</taxon>
    </lineage>
</organism>
<comment type="caution">
    <text evidence="1">The sequence shown here is derived from an EMBL/GenBank/DDBJ whole genome shotgun (WGS) entry which is preliminary data.</text>
</comment>